<dbReference type="Gene3D" id="3.40.1260.10">
    <property type="entry name" value="DsrEFH-like"/>
    <property type="match status" value="1"/>
</dbReference>
<protein>
    <submittedName>
        <fullName evidence="1">Uncharacterized protein</fullName>
    </submittedName>
</protein>
<sequence>MSTQERGLAILVWSCDLSRPELLATPFMTAQAAAALDMRVKMLFSSQSVQWLLAENAARLTGFGAEQWPISRHLEASVDLGVEIRACTQALHASGADRSALAPHCAGVEGMVSFVEQGSAPGWRMLVF</sequence>
<dbReference type="InterPro" id="IPR003787">
    <property type="entry name" value="Sulphur_relay_DsrE/F-like"/>
</dbReference>
<dbReference type="Pfam" id="PF02635">
    <property type="entry name" value="DsrE"/>
    <property type="match status" value="1"/>
</dbReference>
<dbReference type="AlphaFoldDB" id="A0A5C7FWU6"/>
<dbReference type="EMBL" id="VPFD01000006">
    <property type="protein sequence ID" value="TXG00644.1"/>
    <property type="molecule type" value="Genomic_DNA"/>
</dbReference>
<accession>A0A5C7FWU6</accession>
<dbReference type="Proteomes" id="UP000321413">
    <property type="component" value="Unassembled WGS sequence"/>
</dbReference>
<organism evidence="1 2">
    <name type="scientific">Massilia arenae</name>
    <dbReference type="NCBI Taxonomy" id="2603288"/>
    <lineage>
        <taxon>Bacteria</taxon>
        <taxon>Pseudomonadati</taxon>
        <taxon>Pseudomonadota</taxon>
        <taxon>Betaproteobacteria</taxon>
        <taxon>Burkholderiales</taxon>
        <taxon>Oxalobacteraceae</taxon>
        <taxon>Telluria group</taxon>
        <taxon>Massilia</taxon>
    </lineage>
</organism>
<reference evidence="1 2" key="1">
    <citation type="submission" date="2019-08" db="EMBL/GenBank/DDBJ databases">
        <title>Massilia golmudensis sp. nov., isolated from sand in the Qinghai-Tibetan Plateau.</title>
        <authorList>
            <person name="Zhang B."/>
        </authorList>
    </citation>
    <scope>NUCLEOTIDE SEQUENCE [LARGE SCALE GENOMIC DNA]</scope>
    <source>
        <strain evidence="1 2">GEM5</strain>
    </source>
</reference>
<dbReference type="InterPro" id="IPR027396">
    <property type="entry name" value="DsrEFH-like"/>
</dbReference>
<evidence type="ECO:0000313" key="1">
    <source>
        <dbReference type="EMBL" id="TXG00644.1"/>
    </source>
</evidence>
<name>A0A5C7FWU6_9BURK</name>
<dbReference type="SUPFAM" id="SSF75169">
    <property type="entry name" value="DsrEFH-like"/>
    <property type="match status" value="1"/>
</dbReference>
<evidence type="ECO:0000313" key="2">
    <source>
        <dbReference type="Proteomes" id="UP000321413"/>
    </source>
</evidence>
<gene>
    <name evidence="1" type="ORF">FVD38_07710</name>
</gene>
<dbReference type="RefSeq" id="WP_147934279.1">
    <property type="nucleotide sequence ID" value="NZ_VPFD01000006.1"/>
</dbReference>
<comment type="caution">
    <text evidence="1">The sequence shown here is derived from an EMBL/GenBank/DDBJ whole genome shotgun (WGS) entry which is preliminary data.</text>
</comment>
<keyword evidence="2" id="KW-1185">Reference proteome</keyword>
<proteinExistence type="predicted"/>